<accession>A0A4R9LQ87</accession>
<dbReference type="OrthoDB" id="324877at2"/>
<dbReference type="EMBL" id="RQHV01000042">
    <property type="protein sequence ID" value="TGN11191.1"/>
    <property type="molecule type" value="Genomic_DNA"/>
</dbReference>
<keyword evidence="2" id="KW-1185">Reference proteome</keyword>
<evidence type="ECO:0000313" key="1">
    <source>
        <dbReference type="EMBL" id="TGN11191.1"/>
    </source>
</evidence>
<dbReference type="Proteomes" id="UP000298264">
    <property type="component" value="Unassembled WGS sequence"/>
</dbReference>
<dbReference type="AlphaFoldDB" id="A0A4R9LQ87"/>
<sequence length="206" mass="23575">MQIPYFVLLLNLITFFVSPLLAQESKLSNKDSKTLKETFRYIESLEPTRLKISKQTYSRYSNFESFFHFNYSGKKLSRWIQSRIKNYSKGSTGDFIAYFHEGEVVLGKSFFQLTKLDRALILLHEARHADGKEYSHVPCPDNFRFLNARDLNIVPSGKKGCDATLDGGYGLTASFLFELGSYGFLSQSETAHRYNSEISRILASSD</sequence>
<reference evidence="1" key="1">
    <citation type="journal article" date="2019" name="PLoS Negl. Trop. Dis.">
        <title>Revisiting the worldwide diversity of Leptospira species in the environment.</title>
        <authorList>
            <person name="Vincent A.T."/>
            <person name="Schiettekatte O."/>
            <person name="Bourhy P."/>
            <person name="Veyrier F.J."/>
            <person name="Picardeau M."/>
        </authorList>
    </citation>
    <scope>NUCLEOTIDE SEQUENCE [LARGE SCALE GENOMIC DNA]</scope>
    <source>
        <strain evidence="1">201400974</strain>
    </source>
</reference>
<gene>
    <name evidence="1" type="ORF">EHS11_07060</name>
</gene>
<proteinExistence type="predicted"/>
<organism evidence="1 2">
    <name type="scientific">Leptospira ilyithenensis</name>
    <dbReference type="NCBI Taxonomy" id="2484901"/>
    <lineage>
        <taxon>Bacteria</taxon>
        <taxon>Pseudomonadati</taxon>
        <taxon>Spirochaetota</taxon>
        <taxon>Spirochaetia</taxon>
        <taxon>Leptospirales</taxon>
        <taxon>Leptospiraceae</taxon>
        <taxon>Leptospira</taxon>
    </lineage>
</organism>
<protein>
    <submittedName>
        <fullName evidence="1">Uncharacterized protein</fullName>
    </submittedName>
</protein>
<name>A0A4R9LQ87_9LEPT</name>
<comment type="caution">
    <text evidence="1">The sequence shown here is derived from an EMBL/GenBank/DDBJ whole genome shotgun (WGS) entry which is preliminary data.</text>
</comment>
<evidence type="ECO:0000313" key="2">
    <source>
        <dbReference type="Proteomes" id="UP000298264"/>
    </source>
</evidence>